<evidence type="ECO:0000256" key="6">
    <source>
        <dbReference type="ARBA" id="ARBA00022776"/>
    </source>
</evidence>
<feature type="compositionally biased region" description="Polar residues" evidence="10">
    <location>
        <begin position="226"/>
        <end position="237"/>
    </location>
</feature>
<dbReference type="STRING" id="1051890.A0A3N4LU93"/>
<evidence type="ECO:0000256" key="2">
    <source>
        <dbReference type="ARBA" id="ARBA00004584"/>
    </source>
</evidence>
<dbReference type="PANTHER" id="PTHR16040:SF7">
    <property type="entry name" value="AUSTRALIN, ISOFORM A-RELATED"/>
    <property type="match status" value="1"/>
</dbReference>
<dbReference type="EMBL" id="ML121540">
    <property type="protein sequence ID" value="RPB24782.1"/>
    <property type="molecule type" value="Genomic_DNA"/>
</dbReference>
<comment type="subcellular location">
    <subcellularLocation>
        <location evidence="2">Chromosome</location>
        <location evidence="2">Centromere</location>
    </subcellularLocation>
    <subcellularLocation>
        <location evidence="1">Nucleus</location>
    </subcellularLocation>
</comment>
<proteinExistence type="inferred from homology"/>
<keyword evidence="8" id="KW-0131">Cell cycle</keyword>
<feature type="region of interest" description="Disordered" evidence="10">
    <location>
        <begin position="1"/>
        <end position="33"/>
    </location>
</feature>
<evidence type="ECO:0000256" key="5">
    <source>
        <dbReference type="ARBA" id="ARBA00022618"/>
    </source>
</evidence>
<keyword evidence="9" id="KW-0137">Centromere</keyword>
<dbReference type="InParanoid" id="A0A3N4LU93"/>
<dbReference type="OrthoDB" id="2392550at2759"/>
<evidence type="ECO:0000256" key="4">
    <source>
        <dbReference type="ARBA" id="ARBA00022454"/>
    </source>
</evidence>
<feature type="region of interest" description="Disordered" evidence="10">
    <location>
        <begin position="146"/>
        <end position="165"/>
    </location>
</feature>
<dbReference type="GO" id="GO:0032133">
    <property type="term" value="C:chromosome passenger complex"/>
    <property type="evidence" value="ECO:0007669"/>
    <property type="project" value="TreeGrafter"/>
</dbReference>
<name>A0A3N4LU93_9PEZI</name>
<evidence type="ECO:0000313" key="13">
    <source>
        <dbReference type="Proteomes" id="UP000267821"/>
    </source>
</evidence>
<sequence length="374" mass="41258">MAPAVRRKKLSITPPPKLKPTLPAATPRLSPSKIPISSHARLRSPIRKFNRGLTSPQKRIIIDNLMLEMNERVRRLRAQYEVQAQALRNRIEMRINRVPKKLWNAKMGDLLLKHATAASSTIVAPIRAAGPIDAKALVEEVKILSSGGHETGGSRKEVTVEHESKKSSTSESLVVLKKRVTKKVTSSTTYRTDQYQTDIFLPDLAPPQVPVPTSHAISTSSTSPSEANITCDITHSSPPLVKRVYSPPVRQETAPRKRSPLPSSHKDSNITEALHTPLTAKSSNVKPAAKISRSNAVKPKVLKSISLVPPPVPQENERHYIKNTLSSGSLKENKVEGIVKKDKLDKDISVKARKVTTGSDRSANDGRRVLRQRK</sequence>
<dbReference type="GO" id="GO:0051301">
    <property type="term" value="P:cell division"/>
    <property type="evidence" value="ECO:0007669"/>
    <property type="project" value="UniProtKB-KW"/>
</dbReference>
<dbReference type="InterPro" id="IPR018851">
    <property type="entry name" value="Borealin_N"/>
</dbReference>
<evidence type="ECO:0000256" key="1">
    <source>
        <dbReference type="ARBA" id="ARBA00004123"/>
    </source>
</evidence>
<feature type="region of interest" description="Disordered" evidence="10">
    <location>
        <begin position="210"/>
        <end position="293"/>
    </location>
</feature>
<feature type="compositionally biased region" description="Basic residues" evidence="10">
    <location>
        <begin position="1"/>
        <end position="10"/>
    </location>
</feature>
<dbReference type="InterPro" id="IPR018867">
    <property type="entry name" value="Cell_div_borealin"/>
</dbReference>
<organism evidence="12 13">
    <name type="scientific">Terfezia boudieri ATCC MYA-4762</name>
    <dbReference type="NCBI Taxonomy" id="1051890"/>
    <lineage>
        <taxon>Eukaryota</taxon>
        <taxon>Fungi</taxon>
        <taxon>Dikarya</taxon>
        <taxon>Ascomycota</taxon>
        <taxon>Pezizomycotina</taxon>
        <taxon>Pezizomycetes</taxon>
        <taxon>Pezizales</taxon>
        <taxon>Pezizaceae</taxon>
        <taxon>Terfezia</taxon>
    </lineage>
</organism>
<dbReference type="Proteomes" id="UP000267821">
    <property type="component" value="Unassembled WGS sequence"/>
</dbReference>
<protein>
    <recommendedName>
        <fullName evidence="11">Borealin N-terminal domain-containing protein</fullName>
    </recommendedName>
</protein>
<dbReference type="AlphaFoldDB" id="A0A3N4LU93"/>
<dbReference type="GO" id="GO:0000070">
    <property type="term" value="P:mitotic sister chromatid segregation"/>
    <property type="evidence" value="ECO:0007669"/>
    <property type="project" value="TreeGrafter"/>
</dbReference>
<evidence type="ECO:0000256" key="9">
    <source>
        <dbReference type="ARBA" id="ARBA00023328"/>
    </source>
</evidence>
<evidence type="ECO:0000256" key="8">
    <source>
        <dbReference type="ARBA" id="ARBA00023306"/>
    </source>
</evidence>
<dbReference type="GO" id="GO:0051233">
    <property type="term" value="C:spindle midzone"/>
    <property type="evidence" value="ECO:0007669"/>
    <property type="project" value="TreeGrafter"/>
</dbReference>
<dbReference type="GO" id="GO:0000775">
    <property type="term" value="C:chromosome, centromeric region"/>
    <property type="evidence" value="ECO:0007669"/>
    <property type="project" value="UniProtKB-SubCell"/>
</dbReference>
<evidence type="ECO:0000259" key="11">
    <source>
        <dbReference type="Pfam" id="PF10444"/>
    </source>
</evidence>
<evidence type="ECO:0000256" key="10">
    <source>
        <dbReference type="SAM" id="MobiDB-lite"/>
    </source>
</evidence>
<evidence type="ECO:0000256" key="3">
    <source>
        <dbReference type="ARBA" id="ARBA00009914"/>
    </source>
</evidence>
<gene>
    <name evidence="12" type="ORF">L211DRAFT_867665</name>
</gene>
<keyword evidence="4" id="KW-0158">Chromosome</keyword>
<keyword evidence="6" id="KW-0498">Mitosis</keyword>
<evidence type="ECO:0000256" key="7">
    <source>
        <dbReference type="ARBA" id="ARBA00023242"/>
    </source>
</evidence>
<keyword evidence="5" id="KW-0132">Cell division</keyword>
<feature type="region of interest" description="Disordered" evidence="10">
    <location>
        <begin position="354"/>
        <end position="374"/>
    </location>
</feature>
<reference evidence="12 13" key="1">
    <citation type="journal article" date="2018" name="Nat. Ecol. Evol.">
        <title>Pezizomycetes genomes reveal the molecular basis of ectomycorrhizal truffle lifestyle.</title>
        <authorList>
            <person name="Murat C."/>
            <person name="Payen T."/>
            <person name="Noel B."/>
            <person name="Kuo A."/>
            <person name="Morin E."/>
            <person name="Chen J."/>
            <person name="Kohler A."/>
            <person name="Krizsan K."/>
            <person name="Balestrini R."/>
            <person name="Da Silva C."/>
            <person name="Montanini B."/>
            <person name="Hainaut M."/>
            <person name="Levati E."/>
            <person name="Barry K.W."/>
            <person name="Belfiori B."/>
            <person name="Cichocki N."/>
            <person name="Clum A."/>
            <person name="Dockter R.B."/>
            <person name="Fauchery L."/>
            <person name="Guy J."/>
            <person name="Iotti M."/>
            <person name="Le Tacon F."/>
            <person name="Lindquist E.A."/>
            <person name="Lipzen A."/>
            <person name="Malagnac F."/>
            <person name="Mello A."/>
            <person name="Molinier V."/>
            <person name="Miyauchi S."/>
            <person name="Poulain J."/>
            <person name="Riccioni C."/>
            <person name="Rubini A."/>
            <person name="Sitrit Y."/>
            <person name="Splivallo R."/>
            <person name="Traeger S."/>
            <person name="Wang M."/>
            <person name="Zifcakova L."/>
            <person name="Wipf D."/>
            <person name="Zambonelli A."/>
            <person name="Paolocci F."/>
            <person name="Nowrousian M."/>
            <person name="Ottonello S."/>
            <person name="Baldrian P."/>
            <person name="Spatafora J.W."/>
            <person name="Henrissat B."/>
            <person name="Nagy L.G."/>
            <person name="Aury J.M."/>
            <person name="Wincker P."/>
            <person name="Grigoriev I.V."/>
            <person name="Bonfante P."/>
            <person name="Martin F.M."/>
        </authorList>
    </citation>
    <scope>NUCLEOTIDE SEQUENCE [LARGE SCALE GENOMIC DNA]</scope>
    <source>
        <strain evidence="12 13">ATCC MYA-4762</strain>
    </source>
</reference>
<evidence type="ECO:0000313" key="12">
    <source>
        <dbReference type="EMBL" id="RPB24782.1"/>
    </source>
</evidence>
<feature type="compositionally biased region" description="Low complexity" evidence="10">
    <location>
        <begin position="213"/>
        <end position="225"/>
    </location>
</feature>
<accession>A0A3N4LU93</accession>
<comment type="similarity">
    <text evidence="3">Belongs to the borealin family.</text>
</comment>
<keyword evidence="13" id="KW-1185">Reference proteome</keyword>
<feature type="domain" description="Borealin N-terminal" evidence="11">
    <location>
        <begin position="57"/>
        <end position="111"/>
    </location>
</feature>
<dbReference type="GO" id="GO:0005634">
    <property type="term" value="C:nucleus"/>
    <property type="evidence" value="ECO:0007669"/>
    <property type="project" value="UniProtKB-SubCell"/>
</dbReference>
<feature type="compositionally biased region" description="Basic and acidic residues" evidence="10">
    <location>
        <begin position="152"/>
        <end position="165"/>
    </location>
</feature>
<dbReference type="PANTHER" id="PTHR16040">
    <property type="entry name" value="AUSTRALIN, ISOFORM A-RELATED"/>
    <property type="match status" value="1"/>
</dbReference>
<keyword evidence="7" id="KW-0539">Nucleus</keyword>
<dbReference type="Pfam" id="PF10444">
    <property type="entry name" value="Nbl1_Borealin_N"/>
    <property type="match status" value="1"/>
</dbReference>